<protein>
    <submittedName>
        <fullName evidence="10">Putative acyltransferase</fullName>
        <ecNumber evidence="10">2.3.-.-</ecNumber>
    </submittedName>
</protein>
<dbReference type="EMBL" id="AP012057">
    <property type="protein sequence ID" value="BAN02821.1"/>
    <property type="molecule type" value="Genomic_DNA"/>
</dbReference>
<dbReference type="RefSeq" id="WP_015442068.1">
    <property type="nucleotide sequence ID" value="NC_020520.1"/>
</dbReference>
<evidence type="ECO:0000256" key="4">
    <source>
        <dbReference type="ARBA" id="ARBA00022692"/>
    </source>
</evidence>
<dbReference type="Proteomes" id="UP000011863">
    <property type="component" value="Chromosome"/>
</dbReference>
<dbReference type="Pfam" id="PF01757">
    <property type="entry name" value="Acyl_transf_3"/>
    <property type="match status" value="1"/>
</dbReference>
<comment type="subcellular location">
    <subcellularLocation>
        <location evidence="1">Cell membrane</location>
        <topology evidence="1">Multi-pass membrane protein</topology>
    </subcellularLocation>
</comment>
<keyword evidence="11" id="KW-1185">Reference proteome</keyword>
<evidence type="ECO:0000256" key="8">
    <source>
        <dbReference type="SAM" id="Phobius"/>
    </source>
</evidence>
<evidence type="ECO:0000259" key="9">
    <source>
        <dbReference type="Pfam" id="PF01757"/>
    </source>
</evidence>
<evidence type="ECO:0000313" key="11">
    <source>
        <dbReference type="Proteomes" id="UP000011863"/>
    </source>
</evidence>
<gene>
    <name evidence="10" type="ORF">YM304_25070</name>
</gene>
<keyword evidence="4 8" id="KW-0812">Transmembrane</keyword>
<dbReference type="GO" id="GO:0009103">
    <property type="term" value="P:lipopolysaccharide biosynthetic process"/>
    <property type="evidence" value="ECO:0007669"/>
    <property type="project" value="TreeGrafter"/>
</dbReference>
<dbReference type="GO" id="GO:0016747">
    <property type="term" value="F:acyltransferase activity, transferring groups other than amino-acyl groups"/>
    <property type="evidence" value="ECO:0007669"/>
    <property type="project" value="InterPro"/>
</dbReference>
<reference evidence="10 11" key="1">
    <citation type="journal article" date="2013" name="Int. J. Syst. Evol. Microbiol.">
        <title>Ilumatobacter nonamiense sp. nov. and Ilumatobacter coccineum sp. nov., isolated from seashore sand.</title>
        <authorList>
            <person name="Matsumoto A."/>
            <person name="Kasai H."/>
            <person name="Matsuo Y."/>
            <person name="Shizuri Y."/>
            <person name="Ichikawa N."/>
            <person name="Fujita N."/>
            <person name="Omura S."/>
            <person name="Takahashi Y."/>
        </authorList>
    </citation>
    <scope>NUCLEOTIDE SEQUENCE [LARGE SCALE GENOMIC DNA]</scope>
    <source>
        <strain evidence="11">NBRC 103263 / KCTC 29153 / YM16-304</strain>
    </source>
</reference>
<keyword evidence="3 10" id="KW-0808">Transferase</keyword>
<evidence type="ECO:0000256" key="3">
    <source>
        <dbReference type="ARBA" id="ARBA00022679"/>
    </source>
</evidence>
<name>A0A6C7E8N3_ILUCY</name>
<dbReference type="PANTHER" id="PTHR23028">
    <property type="entry name" value="ACETYLTRANSFERASE"/>
    <property type="match status" value="1"/>
</dbReference>
<organism evidence="10 11">
    <name type="scientific">Ilumatobacter coccineus (strain NBRC 103263 / KCTC 29153 / YM16-304)</name>
    <dbReference type="NCBI Taxonomy" id="1313172"/>
    <lineage>
        <taxon>Bacteria</taxon>
        <taxon>Bacillati</taxon>
        <taxon>Actinomycetota</taxon>
        <taxon>Acidimicrobiia</taxon>
        <taxon>Acidimicrobiales</taxon>
        <taxon>Ilumatobacteraceae</taxon>
        <taxon>Ilumatobacter</taxon>
    </lineage>
</organism>
<feature type="transmembrane region" description="Helical" evidence="8">
    <location>
        <begin position="147"/>
        <end position="170"/>
    </location>
</feature>
<dbReference type="OrthoDB" id="3404679at2"/>
<feature type="transmembrane region" description="Helical" evidence="8">
    <location>
        <begin position="372"/>
        <end position="395"/>
    </location>
</feature>
<dbReference type="GO" id="GO:0005886">
    <property type="term" value="C:plasma membrane"/>
    <property type="evidence" value="ECO:0007669"/>
    <property type="project" value="UniProtKB-SubCell"/>
</dbReference>
<feature type="domain" description="Acyltransferase 3" evidence="9">
    <location>
        <begin position="17"/>
        <end position="339"/>
    </location>
</feature>
<dbReference type="KEGG" id="aym:YM304_25070"/>
<feature type="transmembrane region" description="Helical" evidence="8">
    <location>
        <begin position="243"/>
        <end position="267"/>
    </location>
</feature>
<feature type="transmembrane region" description="Helical" evidence="8">
    <location>
        <begin position="42"/>
        <end position="62"/>
    </location>
</feature>
<dbReference type="AlphaFoldDB" id="A0A6C7E8N3"/>
<dbReference type="EC" id="2.3.-.-" evidence="10"/>
<feature type="transmembrane region" description="Helical" evidence="8">
    <location>
        <begin position="182"/>
        <end position="199"/>
    </location>
</feature>
<accession>A0A6C7E8N3</accession>
<keyword evidence="2" id="KW-1003">Cell membrane</keyword>
<evidence type="ECO:0000256" key="5">
    <source>
        <dbReference type="ARBA" id="ARBA00022989"/>
    </source>
</evidence>
<keyword evidence="5 8" id="KW-1133">Transmembrane helix</keyword>
<evidence type="ECO:0000256" key="1">
    <source>
        <dbReference type="ARBA" id="ARBA00004651"/>
    </source>
</evidence>
<keyword evidence="7 10" id="KW-0012">Acyltransferase</keyword>
<dbReference type="InterPro" id="IPR036514">
    <property type="entry name" value="SGNH_hydro_sf"/>
</dbReference>
<evidence type="ECO:0000256" key="7">
    <source>
        <dbReference type="ARBA" id="ARBA00023315"/>
    </source>
</evidence>
<keyword evidence="6 8" id="KW-0472">Membrane</keyword>
<proteinExistence type="predicted"/>
<sequence>MQPTPAATSTTFDHAPALDGLRGLAVAAVVVYHFRSDLLPGGFVGVDVFFVLSGFLLSALLVREVETTGRLDLGRFFIRRLRRLLPATLLLLLAVAVYALVWANETELDRLREHSIGALTYTTNWLFIADGTTYTDVVLGASPLRHMWSLAIEEQFYIVLALLVAALAAMSRNEPGAMRRRLGYGSLVLAGFSASWMLVLEVSNTDTSRMYFGSDTRVQAMLLGVAVGALWGDRLLGHDRGALVAPVTAGATAIAALSLLAMFSVFAAEDARFMFRGGFTVVAIAAAVAIVGALTFVPVERVLSLTPLTSLGEISYGVYLWHWPVLIVLDEDRLGISGWALTGAQVGISLAVATVSYAVIEQPIRRGAIGRSVGRVGVLAAPVGAVAVAAAVVFATVPSDDGGGDVVPDDVVAQTADDPALADPSLLQVAVLGDSVMHTLIGGRLESALTSVPWNQEQSSFDRSAIAVTTIARPACSFLPGEVAFENPGGAYETADLSAPCRDWRGDLAAAVSREVPAAITLVMPTNDLEDRQIDGTIVAFGTPEWEDLLFDWMGEVTGIAQAGGSTVVLLAPPPRIDPNWSQAEGVREARVAEIFDVFSQANPGVEFIDLGSFVGSDTETRYDGLHYTTEGAASVAAWLAPQLDAIANA</sequence>
<dbReference type="InterPro" id="IPR050879">
    <property type="entry name" value="Acyltransferase_3"/>
</dbReference>
<evidence type="ECO:0000313" key="10">
    <source>
        <dbReference type="EMBL" id="BAN02821.1"/>
    </source>
</evidence>
<feature type="transmembrane region" description="Helical" evidence="8">
    <location>
        <begin position="273"/>
        <end position="297"/>
    </location>
</feature>
<dbReference type="InterPro" id="IPR002656">
    <property type="entry name" value="Acyl_transf_3_dom"/>
</dbReference>
<evidence type="ECO:0000256" key="6">
    <source>
        <dbReference type="ARBA" id="ARBA00023136"/>
    </source>
</evidence>
<feature type="transmembrane region" description="Helical" evidence="8">
    <location>
        <begin position="83"/>
        <end position="103"/>
    </location>
</feature>
<dbReference type="Gene3D" id="3.40.50.1110">
    <property type="entry name" value="SGNH hydrolase"/>
    <property type="match status" value="1"/>
</dbReference>
<dbReference type="PANTHER" id="PTHR23028:SF53">
    <property type="entry name" value="ACYL_TRANSF_3 DOMAIN-CONTAINING PROTEIN"/>
    <property type="match status" value="1"/>
</dbReference>
<dbReference type="SUPFAM" id="SSF52266">
    <property type="entry name" value="SGNH hydrolase"/>
    <property type="match status" value="1"/>
</dbReference>
<feature type="transmembrane region" description="Helical" evidence="8">
    <location>
        <begin position="336"/>
        <end position="360"/>
    </location>
</feature>
<evidence type="ECO:0000256" key="2">
    <source>
        <dbReference type="ARBA" id="ARBA00022475"/>
    </source>
</evidence>